<evidence type="ECO:0000259" key="2">
    <source>
        <dbReference type="Pfam" id="PF19500"/>
    </source>
</evidence>
<feature type="domain" description="DUF6035" evidence="2">
    <location>
        <begin position="101"/>
        <end position="279"/>
    </location>
</feature>
<dbReference type="InterPro" id="IPR057152">
    <property type="entry name" value="DUF7830"/>
</dbReference>
<dbReference type="InterPro" id="IPR046099">
    <property type="entry name" value="DUF6035"/>
</dbReference>
<evidence type="ECO:0000259" key="3">
    <source>
        <dbReference type="Pfam" id="PF25169"/>
    </source>
</evidence>
<gene>
    <name evidence="5" type="ORF">ERW53_15220</name>
    <name evidence="4" type="ORF">ERW57_18435</name>
</gene>
<dbReference type="Proteomes" id="UP000294063">
    <property type="component" value="Unassembled WGS sequence"/>
</dbReference>
<reference evidence="6 7" key="1">
    <citation type="submission" date="2019-02" db="EMBL/GenBank/DDBJ databases">
        <title>Genome sequences of Aliivibrio finisterrensis strains from farmed Atlantic salmon.</title>
        <authorList>
            <person name="Bowman J.P."/>
        </authorList>
    </citation>
    <scope>NUCLEOTIDE SEQUENCE [LARGE SCALE GENOMIC DNA]</scope>
    <source>
        <strain evidence="5 7">A21</strain>
        <strain evidence="4 6">A46</strain>
    </source>
</reference>
<dbReference type="RefSeq" id="WP_130049391.1">
    <property type="nucleotide sequence ID" value="NZ_SEZK01000063.1"/>
</dbReference>
<feature type="coiled-coil region" evidence="1">
    <location>
        <begin position="286"/>
        <end position="316"/>
    </location>
</feature>
<name>A0A4Q5KMA1_9GAMM</name>
<accession>A0A4Q5KMA1</accession>
<evidence type="ECO:0000313" key="5">
    <source>
        <dbReference type="EMBL" id="RYU62754.1"/>
    </source>
</evidence>
<evidence type="ECO:0008006" key="8">
    <source>
        <dbReference type="Google" id="ProtNLM"/>
    </source>
</evidence>
<dbReference type="Pfam" id="PF25169">
    <property type="entry name" value="DUF7830"/>
    <property type="match status" value="1"/>
</dbReference>
<keyword evidence="7" id="KW-1185">Reference proteome</keyword>
<dbReference type="AlphaFoldDB" id="A0A4Q5KMA1"/>
<proteinExistence type="predicted"/>
<sequence length="393" mass="46632">MTTSSRNMTSVFMTEQDKEIDTNDFLDNCEEEEFFLLRTEIEKHRKTQPIALCSVCFQPVVLRANTHRTTFFAHVKDSEDCPVKTTTNLTQEEIRAMQYNGQKEGRLHRENKEKISQLLIQDPLFENNVSIEKTFREKHPVGIAKQWRRPDISAKLASDKRDVVFELQISTTFLDVIIHREEFYKQNDAYITWIFLSFDQKKFTTLDIAYANKANIFVFNQEALYESEKRNSLILKCYYRKPYMTENLDIGYSWTSEFVDFSILNFDEENKKIFYIDTGKLKNDVIKQIQNERIRIKSEKLEAERIAREALRLQEQNVYDEQKRFEKYQQSYPNFKTPTQYKEKNHRHKQLSTKVVSHKSYGEAVICKKCFIIGKPKKLGRLFVCAKCGHECN</sequence>
<evidence type="ECO:0000313" key="7">
    <source>
        <dbReference type="Proteomes" id="UP000294166"/>
    </source>
</evidence>
<dbReference type="Proteomes" id="UP000294166">
    <property type="component" value="Unassembled WGS sequence"/>
</dbReference>
<organism evidence="4 6">
    <name type="scientific">Aliivibrio finisterrensis</name>
    <dbReference type="NCBI Taxonomy" id="511998"/>
    <lineage>
        <taxon>Bacteria</taxon>
        <taxon>Pseudomonadati</taxon>
        <taxon>Pseudomonadota</taxon>
        <taxon>Gammaproteobacteria</taxon>
        <taxon>Vibrionales</taxon>
        <taxon>Vibrionaceae</taxon>
        <taxon>Aliivibrio</taxon>
    </lineage>
</organism>
<dbReference type="EMBL" id="SEZN01000030">
    <property type="protein sequence ID" value="RYU62754.1"/>
    <property type="molecule type" value="Genomic_DNA"/>
</dbReference>
<evidence type="ECO:0000256" key="1">
    <source>
        <dbReference type="SAM" id="Coils"/>
    </source>
</evidence>
<feature type="domain" description="DUF7830" evidence="3">
    <location>
        <begin position="18"/>
        <end position="87"/>
    </location>
</feature>
<evidence type="ECO:0000313" key="6">
    <source>
        <dbReference type="Proteomes" id="UP000294063"/>
    </source>
</evidence>
<dbReference type="Pfam" id="PF19500">
    <property type="entry name" value="DUF6035"/>
    <property type="match status" value="1"/>
</dbReference>
<dbReference type="EMBL" id="SEZK01000063">
    <property type="protein sequence ID" value="RYU47455.1"/>
    <property type="molecule type" value="Genomic_DNA"/>
</dbReference>
<comment type="caution">
    <text evidence="4">The sequence shown here is derived from an EMBL/GenBank/DDBJ whole genome shotgun (WGS) entry which is preliminary data.</text>
</comment>
<evidence type="ECO:0000313" key="4">
    <source>
        <dbReference type="EMBL" id="RYU47455.1"/>
    </source>
</evidence>
<protein>
    <recommendedName>
        <fullName evidence="8">Competence protein CoiA</fullName>
    </recommendedName>
</protein>
<keyword evidence="1" id="KW-0175">Coiled coil</keyword>